<evidence type="ECO:0000313" key="7">
    <source>
        <dbReference type="EMBL" id="OWF44401.1"/>
    </source>
</evidence>
<evidence type="ECO:0000256" key="2">
    <source>
        <dbReference type="ARBA" id="ARBA00022692"/>
    </source>
</evidence>
<keyword evidence="8" id="KW-1185">Reference proteome</keyword>
<keyword evidence="2 6" id="KW-0812">Transmembrane</keyword>
<evidence type="ECO:0000256" key="6">
    <source>
        <dbReference type="SAM" id="Phobius"/>
    </source>
</evidence>
<dbReference type="AlphaFoldDB" id="A0A210Q6Q2"/>
<dbReference type="OrthoDB" id="361532at2759"/>
<comment type="caution">
    <text evidence="7">The sequence shown here is derived from an EMBL/GenBank/DDBJ whole genome shotgun (WGS) entry which is preliminary data.</text>
</comment>
<dbReference type="InterPro" id="IPR026673">
    <property type="entry name" value="SPEC3/Stum"/>
</dbReference>
<evidence type="ECO:0000256" key="5">
    <source>
        <dbReference type="SAM" id="MobiDB-lite"/>
    </source>
</evidence>
<sequence>MASGTANEEAKASLTGNPKTKKKSVQIMDTRDEIVEVTEKHGPLYNAIPCMPIGAAAVCCILNILVPGLGTFISSFTVFCGATTRIGKRFHAFVLNLLAALLQMITFIVIVGWIWSILWGMNFVQFSLAKDEKNKPKLGPYYVRRQSSVDVP</sequence>
<comment type="subcellular location">
    <subcellularLocation>
        <location evidence="1">Membrane</location>
        <topology evidence="1">Multi-pass membrane protein</topology>
    </subcellularLocation>
</comment>
<organism evidence="7 8">
    <name type="scientific">Mizuhopecten yessoensis</name>
    <name type="common">Japanese scallop</name>
    <name type="synonym">Patinopecten yessoensis</name>
    <dbReference type="NCBI Taxonomy" id="6573"/>
    <lineage>
        <taxon>Eukaryota</taxon>
        <taxon>Metazoa</taxon>
        <taxon>Spiralia</taxon>
        <taxon>Lophotrochozoa</taxon>
        <taxon>Mollusca</taxon>
        <taxon>Bivalvia</taxon>
        <taxon>Autobranchia</taxon>
        <taxon>Pteriomorphia</taxon>
        <taxon>Pectinida</taxon>
        <taxon>Pectinoidea</taxon>
        <taxon>Pectinidae</taxon>
        <taxon>Mizuhopecten</taxon>
    </lineage>
</organism>
<feature type="transmembrane region" description="Helical" evidence="6">
    <location>
        <begin position="93"/>
        <end position="118"/>
    </location>
</feature>
<dbReference type="PANTHER" id="PTHR21676">
    <property type="entry name" value="PROTEIN STUM"/>
    <property type="match status" value="1"/>
</dbReference>
<name>A0A210Q6Q2_MIZYE</name>
<feature type="transmembrane region" description="Helical" evidence="6">
    <location>
        <begin position="53"/>
        <end position="81"/>
    </location>
</feature>
<evidence type="ECO:0000256" key="4">
    <source>
        <dbReference type="ARBA" id="ARBA00023136"/>
    </source>
</evidence>
<proteinExistence type="predicted"/>
<evidence type="ECO:0000256" key="1">
    <source>
        <dbReference type="ARBA" id="ARBA00004141"/>
    </source>
</evidence>
<dbReference type="Pfam" id="PF15795">
    <property type="entry name" value="Spec3"/>
    <property type="match status" value="1"/>
</dbReference>
<dbReference type="GO" id="GO:0016020">
    <property type="term" value="C:membrane"/>
    <property type="evidence" value="ECO:0007669"/>
    <property type="project" value="UniProtKB-SubCell"/>
</dbReference>
<keyword evidence="3 6" id="KW-1133">Transmembrane helix</keyword>
<feature type="region of interest" description="Disordered" evidence="5">
    <location>
        <begin position="1"/>
        <end position="23"/>
    </location>
</feature>
<gene>
    <name evidence="7" type="ORF">KP79_PYT09918</name>
</gene>
<dbReference type="Proteomes" id="UP000242188">
    <property type="component" value="Unassembled WGS sequence"/>
</dbReference>
<accession>A0A210Q6Q2</accession>
<reference evidence="7 8" key="1">
    <citation type="journal article" date="2017" name="Nat. Ecol. Evol.">
        <title>Scallop genome provides insights into evolution of bilaterian karyotype and development.</title>
        <authorList>
            <person name="Wang S."/>
            <person name="Zhang J."/>
            <person name="Jiao W."/>
            <person name="Li J."/>
            <person name="Xun X."/>
            <person name="Sun Y."/>
            <person name="Guo X."/>
            <person name="Huan P."/>
            <person name="Dong B."/>
            <person name="Zhang L."/>
            <person name="Hu X."/>
            <person name="Sun X."/>
            <person name="Wang J."/>
            <person name="Zhao C."/>
            <person name="Wang Y."/>
            <person name="Wang D."/>
            <person name="Huang X."/>
            <person name="Wang R."/>
            <person name="Lv J."/>
            <person name="Li Y."/>
            <person name="Zhang Z."/>
            <person name="Liu B."/>
            <person name="Lu W."/>
            <person name="Hui Y."/>
            <person name="Liang J."/>
            <person name="Zhou Z."/>
            <person name="Hou R."/>
            <person name="Li X."/>
            <person name="Liu Y."/>
            <person name="Li H."/>
            <person name="Ning X."/>
            <person name="Lin Y."/>
            <person name="Zhao L."/>
            <person name="Xing Q."/>
            <person name="Dou J."/>
            <person name="Li Y."/>
            <person name="Mao J."/>
            <person name="Guo H."/>
            <person name="Dou H."/>
            <person name="Li T."/>
            <person name="Mu C."/>
            <person name="Jiang W."/>
            <person name="Fu Q."/>
            <person name="Fu X."/>
            <person name="Miao Y."/>
            <person name="Liu J."/>
            <person name="Yu Q."/>
            <person name="Li R."/>
            <person name="Liao H."/>
            <person name="Li X."/>
            <person name="Kong Y."/>
            <person name="Jiang Z."/>
            <person name="Chourrout D."/>
            <person name="Li R."/>
            <person name="Bao Z."/>
        </authorList>
    </citation>
    <scope>NUCLEOTIDE SEQUENCE [LARGE SCALE GENOMIC DNA]</scope>
    <source>
        <strain evidence="7 8">PY_sf001</strain>
    </source>
</reference>
<keyword evidence="4 6" id="KW-0472">Membrane</keyword>
<dbReference type="PANTHER" id="PTHR21676:SF1">
    <property type="entry name" value="PROTEIN STUM HOMOLOG"/>
    <property type="match status" value="1"/>
</dbReference>
<evidence type="ECO:0000313" key="8">
    <source>
        <dbReference type="Proteomes" id="UP000242188"/>
    </source>
</evidence>
<protein>
    <submittedName>
        <fullName evidence="7">Transmembrane protein C1orf95-like</fullName>
    </submittedName>
</protein>
<dbReference type="EMBL" id="NEDP02004783">
    <property type="protein sequence ID" value="OWF44401.1"/>
    <property type="molecule type" value="Genomic_DNA"/>
</dbReference>
<evidence type="ECO:0000256" key="3">
    <source>
        <dbReference type="ARBA" id="ARBA00022989"/>
    </source>
</evidence>